<dbReference type="EMBL" id="MDDR01000038">
    <property type="protein sequence ID" value="OIN48921.1"/>
    <property type="molecule type" value="Genomic_DNA"/>
</dbReference>
<reference evidence="4 6" key="2">
    <citation type="submission" date="2016-10" db="EMBL/GenBank/DDBJ databases">
        <authorList>
            <person name="Varghese N."/>
            <person name="Submissions S."/>
        </authorList>
    </citation>
    <scope>NUCLEOTIDE SEQUENCE [LARGE SCALE GENOMIC DNA]</scope>
    <source>
        <strain evidence="4 6">BS2773</strain>
    </source>
</reference>
<keyword evidence="1" id="KW-0812">Transmembrane</keyword>
<dbReference type="AlphaFoldDB" id="A0A1S2URA2"/>
<evidence type="ECO:0000313" key="4">
    <source>
        <dbReference type="EMBL" id="SEE13543.1"/>
    </source>
</evidence>
<name>A0A1S2URA2_9PSED</name>
<dbReference type="RefSeq" id="WP_071486176.1">
    <property type="nucleotide sequence ID" value="NZ_FNTS01000002.1"/>
</dbReference>
<proteinExistence type="predicted"/>
<organism evidence="3 5">
    <name type="scientific">Pseudomonas costantinii</name>
    <dbReference type="NCBI Taxonomy" id="168469"/>
    <lineage>
        <taxon>Bacteria</taxon>
        <taxon>Pseudomonadati</taxon>
        <taxon>Pseudomonadota</taxon>
        <taxon>Gammaproteobacteria</taxon>
        <taxon>Pseudomonadales</taxon>
        <taxon>Pseudomonadaceae</taxon>
        <taxon>Pseudomonas</taxon>
    </lineage>
</organism>
<dbReference type="InterPro" id="IPR028087">
    <property type="entry name" value="Tad_N"/>
</dbReference>
<evidence type="ECO:0000256" key="1">
    <source>
        <dbReference type="SAM" id="Phobius"/>
    </source>
</evidence>
<feature type="domain" description="Putative Flp pilus-assembly TadG-like N-terminal" evidence="2">
    <location>
        <begin position="11"/>
        <end position="57"/>
    </location>
</feature>
<gene>
    <name evidence="3" type="ORF">BFL40_23510</name>
    <name evidence="4" type="ORF">SAMN04515675_4106</name>
</gene>
<dbReference type="EMBL" id="FNTS01000002">
    <property type="protein sequence ID" value="SEE13543.1"/>
    <property type="molecule type" value="Genomic_DNA"/>
</dbReference>
<keyword evidence="6" id="KW-1185">Reference proteome</keyword>
<protein>
    <submittedName>
        <fullName evidence="4">Flp pilus-assembly TadE/G-like</fullName>
    </submittedName>
</protein>
<accession>A0A1S2URA2</accession>
<dbReference type="Proteomes" id="UP000182179">
    <property type="component" value="Unassembled WGS sequence"/>
</dbReference>
<dbReference type="OrthoDB" id="5720484at2"/>
<evidence type="ECO:0000259" key="2">
    <source>
        <dbReference type="Pfam" id="PF13400"/>
    </source>
</evidence>
<dbReference type="Proteomes" id="UP000181661">
    <property type="component" value="Unassembled WGS sequence"/>
</dbReference>
<evidence type="ECO:0000313" key="5">
    <source>
        <dbReference type="Proteomes" id="UP000181661"/>
    </source>
</evidence>
<feature type="transmembrane region" description="Helical" evidence="1">
    <location>
        <begin position="12"/>
        <end position="32"/>
    </location>
</feature>
<sequence length="658" mass="66070">MSPRFHNKQQGVIGLMAAGVLSLVLICTLLVVDSGRLYLQKRELQGVADTAALEAVSRSGTCLAGLSAATYAAQSVARNNFVVGNGNTLVTSCGTVTTGASGFRTFSANPAVSSAIQVVVTQTVTTSVAGGIWAMVSGATVSLNTVLTATAVAATPAPTLAQLTINSTLVSIDTGSSSLLNPLFGGLLGGNVNLTVAGWNGLLNTNINLLSYLNQLAINLNVAAGNYTQLLSTNVTATQLIQAAITVLTANGATADVLTALGSLQVAAINQAPLTLGQILQLQTGTTAAALNANLQVFQLIQGVVQLSNSQSAVAATLPVNLLGLANITTQVKVIEPPQLSAIGNPALAVANPLGPNKIYVRTAQVRTEVTVSLPVLSSLSGLTTAVNNLVGPLTPVVNGLLSLNLVTTLNSALCLLGAGCQQLDLLVLPGNLSLNIVLDAGGASSYVTAYSCPTGNAGTKSLTAYTTTSLASLNVGTITNAFSTTQPMTVAPLALIDIGTKTCHEILGIGSCDTRVPFAGGGIGIMVQSPIAGSNQTLVFSSSTPFATPPNVGLTPTYQAAAPATNVVSSLSTTLNGVGITAYQPVGSNPLGSLVANTVSLLSGVSAVVASVVDNLLGPLLNPILNNLLNMLGISLANVNVGANLTCGQTGGAYLVI</sequence>
<keyword evidence="1" id="KW-0472">Membrane</keyword>
<evidence type="ECO:0000313" key="6">
    <source>
        <dbReference type="Proteomes" id="UP000182179"/>
    </source>
</evidence>
<evidence type="ECO:0000313" key="3">
    <source>
        <dbReference type="EMBL" id="OIN48921.1"/>
    </source>
</evidence>
<reference evidence="3 5" key="1">
    <citation type="submission" date="2016-08" db="EMBL/GenBank/DDBJ databases">
        <title>Draft genome sequence of Pseudomonas costantinii LMG 22119, type strain isolated from cultivated mushroom (Agaricus bisporus) sporophores.</title>
        <authorList>
            <person name="Tambong J.T."/>
        </authorList>
    </citation>
    <scope>NUCLEOTIDE SEQUENCE [LARGE SCALE GENOMIC DNA]</scope>
    <source>
        <strain evidence="3 5">LMG 22119</strain>
    </source>
</reference>
<dbReference type="Pfam" id="PF13400">
    <property type="entry name" value="Tad"/>
    <property type="match status" value="1"/>
</dbReference>
<comment type="caution">
    <text evidence="3">The sequence shown here is derived from an EMBL/GenBank/DDBJ whole genome shotgun (WGS) entry which is preliminary data.</text>
</comment>
<keyword evidence="1" id="KW-1133">Transmembrane helix</keyword>